<evidence type="ECO:0000313" key="3">
    <source>
        <dbReference type="Proteomes" id="UP000029981"/>
    </source>
</evidence>
<proteinExistence type="predicted"/>
<reference evidence="2 3" key="3">
    <citation type="journal article" date="2010" name="BMC Genomics">
        <title>Transcriptome sequencing and comparative analysis of cucumber flowers with different sex types.</title>
        <authorList>
            <person name="Guo S."/>
            <person name="Zheng Y."/>
            <person name="Joung J.G."/>
            <person name="Liu S."/>
            <person name="Zhang Z."/>
            <person name="Crasta O.R."/>
            <person name="Sobral B.W."/>
            <person name="Xu Y."/>
            <person name="Huang S."/>
            <person name="Fei Z."/>
        </authorList>
    </citation>
    <scope>NUCLEOTIDE SEQUENCE [LARGE SCALE GENOMIC DNA]</scope>
    <source>
        <strain evidence="3">cv. 9930</strain>
    </source>
</reference>
<dbReference type="Gramene" id="KGN53443">
    <property type="protein sequence ID" value="KGN53443"/>
    <property type="gene ID" value="Csa_4G055380"/>
</dbReference>
<dbReference type="EMBL" id="CM002925">
    <property type="protein sequence ID" value="KGN53443.1"/>
    <property type="molecule type" value="Genomic_DNA"/>
</dbReference>
<name>A0A0A0KV70_CUCSA</name>
<protein>
    <submittedName>
        <fullName evidence="2">Uncharacterized protein</fullName>
    </submittedName>
</protein>
<keyword evidence="3" id="KW-1185">Reference proteome</keyword>
<gene>
    <name evidence="2" type="ORF">Csa_4G055380</name>
</gene>
<reference evidence="2 3" key="2">
    <citation type="journal article" date="2009" name="PLoS ONE">
        <title>An integrated genetic and cytogenetic map of the cucumber genome.</title>
        <authorList>
            <person name="Ren Y."/>
            <person name="Zhang Z."/>
            <person name="Liu J."/>
            <person name="Staub J.E."/>
            <person name="Han Y."/>
            <person name="Cheng Z."/>
            <person name="Li X."/>
            <person name="Lu J."/>
            <person name="Miao H."/>
            <person name="Kang H."/>
            <person name="Xie B."/>
            <person name="Gu X."/>
            <person name="Wang X."/>
            <person name="Du Y."/>
            <person name="Jin W."/>
            <person name="Huang S."/>
        </authorList>
    </citation>
    <scope>NUCLEOTIDE SEQUENCE [LARGE SCALE GENOMIC DNA]</scope>
    <source>
        <strain evidence="3">cv. 9930</strain>
    </source>
</reference>
<feature type="compositionally biased region" description="Acidic residues" evidence="1">
    <location>
        <begin position="57"/>
        <end position="66"/>
    </location>
</feature>
<sequence>MEGSKREDCESGGFVRGFWGREIYLSIYLRVRGEAEFGGLVVERESMWNIRQRGDWSESDDEEEGELWGTLQS</sequence>
<reference evidence="2 3" key="1">
    <citation type="journal article" date="2009" name="Nat. Genet.">
        <title>The genome of the cucumber, Cucumis sativus L.</title>
        <authorList>
            <person name="Huang S."/>
            <person name="Li R."/>
            <person name="Zhang Z."/>
            <person name="Li L."/>
            <person name="Gu X."/>
            <person name="Fan W."/>
            <person name="Lucas W.J."/>
            <person name="Wang X."/>
            <person name="Xie B."/>
            <person name="Ni P."/>
            <person name="Ren Y."/>
            <person name="Zhu H."/>
            <person name="Li J."/>
            <person name="Lin K."/>
            <person name="Jin W."/>
            <person name="Fei Z."/>
            <person name="Li G."/>
            <person name="Staub J."/>
            <person name="Kilian A."/>
            <person name="van der Vossen E.A."/>
            <person name="Wu Y."/>
            <person name="Guo J."/>
            <person name="He J."/>
            <person name="Jia Z."/>
            <person name="Ren Y."/>
            <person name="Tian G."/>
            <person name="Lu Y."/>
            <person name="Ruan J."/>
            <person name="Qian W."/>
            <person name="Wang M."/>
            <person name="Huang Q."/>
            <person name="Li B."/>
            <person name="Xuan Z."/>
            <person name="Cao J."/>
            <person name="Asan"/>
            <person name="Wu Z."/>
            <person name="Zhang J."/>
            <person name="Cai Q."/>
            <person name="Bai Y."/>
            <person name="Zhao B."/>
            <person name="Han Y."/>
            <person name="Li Y."/>
            <person name="Li X."/>
            <person name="Wang S."/>
            <person name="Shi Q."/>
            <person name="Liu S."/>
            <person name="Cho W.K."/>
            <person name="Kim J.Y."/>
            <person name="Xu Y."/>
            <person name="Heller-Uszynska K."/>
            <person name="Miao H."/>
            <person name="Cheng Z."/>
            <person name="Zhang S."/>
            <person name="Wu J."/>
            <person name="Yang Y."/>
            <person name="Kang H."/>
            <person name="Li M."/>
            <person name="Liang H."/>
            <person name="Ren X."/>
            <person name="Shi Z."/>
            <person name="Wen M."/>
            <person name="Jian M."/>
            <person name="Yang H."/>
            <person name="Zhang G."/>
            <person name="Yang Z."/>
            <person name="Chen R."/>
            <person name="Liu S."/>
            <person name="Li J."/>
            <person name="Ma L."/>
            <person name="Liu H."/>
            <person name="Zhou Y."/>
            <person name="Zhao J."/>
            <person name="Fang X."/>
            <person name="Li G."/>
            <person name="Fang L."/>
            <person name="Li Y."/>
            <person name="Liu D."/>
            <person name="Zheng H."/>
            <person name="Zhang Y."/>
            <person name="Qin N."/>
            <person name="Li Z."/>
            <person name="Yang G."/>
            <person name="Yang S."/>
            <person name="Bolund L."/>
            <person name="Kristiansen K."/>
            <person name="Zheng H."/>
            <person name="Li S."/>
            <person name="Zhang X."/>
            <person name="Yang H."/>
            <person name="Wang J."/>
            <person name="Sun R."/>
            <person name="Zhang B."/>
            <person name="Jiang S."/>
            <person name="Wang J."/>
            <person name="Du Y."/>
            <person name="Li S."/>
        </authorList>
    </citation>
    <scope>NUCLEOTIDE SEQUENCE [LARGE SCALE GENOMIC DNA]</scope>
    <source>
        <strain evidence="3">cv. 9930</strain>
    </source>
</reference>
<evidence type="ECO:0000256" key="1">
    <source>
        <dbReference type="SAM" id="MobiDB-lite"/>
    </source>
</evidence>
<organism evidence="2 3">
    <name type="scientific">Cucumis sativus</name>
    <name type="common">Cucumber</name>
    <dbReference type="NCBI Taxonomy" id="3659"/>
    <lineage>
        <taxon>Eukaryota</taxon>
        <taxon>Viridiplantae</taxon>
        <taxon>Streptophyta</taxon>
        <taxon>Embryophyta</taxon>
        <taxon>Tracheophyta</taxon>
        <taxon>Spermatophyta</taxon>
        <taxon>Magnoliopsida</taxon>
        <taxon>eudicotyledons</taxon>
        <taxon>Gunneridae</taxon>
        <taxon>Pentapetalae</taxon>
        <taxon>rosids</taxon>
        <taxon>fabids</taxon>
        <taxon>Cucurbitales</taxon>
        <taxon>Cucurbitaceae</taxon>
        <taxon>Benincaseae</taxon>
        <taxon>Cucumis</taxon>
    </lineage>
</organism>
<feature type="region of interest" description="Disordered" evidence="1">
    <location>
        <begin position="52"/>
        <end position="73"/>
    </location>
</feature>
<reference evidence="2 3" key="4">
    <citation type="journal article" date="2011" name="BMC Genomics">
        <title>RNA-Seq improves annotation of protein-coding genes in the cucumber genome.</title>
        <authorList>
            <person name="Li Z."/>
            <person name="Zhang Z."/>
            <person name="Yan P."/>
            <person name="Huang S."/>
            <person name="Fei Z."/>
            <person name="Lin K."/>
        </authorList>
    </citation>
    <scope>NUCLEOTIDE SEQUENCE [LARGE SCALE GENOMIC DNA]</scope>
    <source>
        <strain evidence="3">cv. 9930</strain>
    </source>
</reference>
<dbReference type="AlphaFoldDB" id="A0A0A0KV70"/>
<evidence type="ECO:0000313" key="2">
    <source>
        <dbReference type="EMBL" id="KGN53443.1"/>
    </source>
</evidence>
<dbReference type="Proteomes" id="UP000029981">
    <property type="component" value="Chromosome 4"/>
</dbReference>
<accession>A0A0A0KV70</accession>